<gene>
    <name evidence="2" type="ORF">B9479_001033</name>
</gene>
<name>A0A5D3B6C9_9TREE</name>
<feature type="region of interest" description="Disordered" evidence="1">
    <location>
        <begin position="1"/>
        <end position="179"/>
    </location>
</feature>
<organism evidence="2 3">
    <name type="scientific">Cryptococcus floricola</name>
    <dbReference type="NCBI Taxonomy" id="2591691"/>
    <lineage>
        <taxon>Eukaryota</taxon>
        <taxon>Fungi</taxon>
        <taxon>Dikarya</taxon>
        <taxon>Basidiomycota</taxon>
        <taxon>Agaricomycotina</taxon>
        <taxon>Tremellomycetes</taxon>
        <taxon>Tremellales</taxon>
        <taxon>Cryptococcaceae</taxon>
        <taxon>Cryptococcus</taxon>
    </lineage>
</organism>
<evidence type="ECO:0000256" key="1">
    <source>
        <dbReference type="SAM" id="MobiDB-lite"/>
    </source>
</evidence>
<feature type="compositionally biased region" description="Basic and acidic residues" evidence="1">
    <location>
        <begin position="1"/>
        <end position="37"/>
    </location>
</feature>
<accession>A0A5D3B6C9</accession>
<proteinExistence type="predicted"/>
<dbReference type="AlphaFoldDB" id="A0A5D3B6C9"/>
<evidence type="ECO:0000313" key="2">
    <source>
        <dbReference type="EMBL" id="TYJ58209.1"/>
    </source>
</evidence>
<protein>
    <submittedName>
        <fullName evidence="2">Uncharacterized protein</fullName>
    </submittedName>
</protein>
<feature type="compositionally biased region" description="Basic and acidic residues" evidence="1">
    <location>
        <begin position="160"/>
        <end position="179"/>
    </location>
</feature>
<comment type="caution">
    <text evidence="2">The sequence shown here is derived from an EMBL/GenBank/DDBJ whole genome shotgun (WGS) entry which is preliminary data.</text>
</comment>
<feature type="compositionally biased region" description="Polar residues" evidence="1">
    <location>
        <begin position="107"/>
        <end position="122"/>
    </location>
</feature>
<dbReference type="EMBL" id="NIDF01000006">
    <property type="protein sequence ID" value="TYJ58209.1"/>
    <property type="molecule type" value="Genomic_DNA"/>
</dbReference>
<dbReference type="Proteomes" id="UP000322245">
    <property type="component" value="Unassembled WGS sequence"/>
</dbReference>
<sequence>MGRETSPGRHSSRPREREHRSRHDDKEHRSRHGDREHRDKHRKHRDETEEDRRERKRHRKEEKRRDGNDDGLEVQDDDPSMWVEKSIDGTEAVSNIPTADSLPLKSHISTSEAPLPPSTASGSAARERDSWMLEPTGSSASAPRDSRDIPQSADFFESMGTEHLRKDPKADQPDPSKAS</sequence>
<reference evidence="2 3" key="1">
    <citation type="submission" date="2017-05" db="EMBL/GenBank/DDBJ databases">
        <title>The Genome Sequence of Tsuchiyaea wingfieldii DSM 27421.</title>
        <authorList>
            <person name="Cuomo C."/>
            <person name="Passer A."/>
            <person name="Billmyre B."/>
            <person name="Heitman J."/>
        </authorList>
    </citation>
    <scope>NUCLEOTIDE SEQUENCE [LARGE SCALE GENOMIC DNA]</scope>
    <source>
        <strain evidence="2 3">DSM 27421</strain>
    </source>
</reference>
<feature type="compositionally biased region" description="Acidic residues" evidence="1">
    <location>
        <begin position="69"/>
        <end position="79"/>
    </location>
</feature>
<keyword evidence="3" id="KW-1185">Reference proteome</keyword>
<evidence type="ECO:0000313" key="3">
    <source>
        <dbReference type="Proteomes" id="UP000322245"/>
    </source>
</evidence>